<protein>
    <submittedName>
        <fullName evidence="2">Uncharacterized protein</fullName>
    </submittedName>
</protein>
<reference evidence="2 3" key="1">
    <citation type="submission" date="2018-08" db="EMBL/GenBank/DDBJ databases">
        <title>A genome reference for cultivated species of the human gut microbiota.</title>
        <authorList>
            <person name="Zou Y."/>
            <person name="Xue W."/>
            <person name="Luo G."/>
        </authorList>
    </citation>
    <scope>NUCLEOTIDE SEQUENCE [LARGE SCALE GENOMIC DNA]</scope>
    <source>
        <strain evidence="2 3">AM32-8LB</strain>
    </source>
</reference>
<dbReference type="EMBL" id="QSIQ01000049">
    <property type="protein sequence ID" value="RHC98265.1"/>
    <property type="molecule type" value="Genomic_DNA"/>
</dbReference>
<feature type="transmembrane region" description="Helical" evidence="1">
    <location>
        <begin position="38"/>
        <end position="62"/>
    </location>
</feature>
<organism evidence="2 3">
    <name type="scientific">Roseburia inulinivorans</name>
    <dbReference type="NCBI Taxonomy" id="360807"/>
    <lineage>
        <taxon>Bacteria</taxon>
        <taxon>Bacillati</taxon>
        <taxon>Bacillota</taxon>
        <taxon>Clostridia</taxon>
        <taxon>Lachnospirales</taxon>
        <taxon>Lachnospiraceae</taxon>
        <taxon>Roseburia</taxon>
    </lineage>
</organism>
<comment type="caution">
    <text evidence="2">The sequence shown here is derived from an EMBL/GenBank/DDBJ whole genome shotgun (WGS) entry which is preliminary data.</text>
</comment>
<evidence type="ECO:0000313" key="2">
    <source>
        <dbReference type="EMBL" id="RHC98265.1"/>
    </source>
</evidence>
<dbReference type="AlphaFoldDB" id="A0A396A986"/>
<dbReference type="Proteomes" id="UP000266391">
    <property type="component" value="Unassembled WGS sequence"/>
</dbReference>
<sequence>MDDEMERLNHPYYKETSGLYKYDYQAEPKYEGYCMDDYIGAFIVWIILSVIILFIGIFTWFLEYDVGVEGIFISGQLSFIIVGGYMFLGSLSARASFNEEWYKTKEYNDLVKTQTDKDNEEIKRKNEEIIEWNNNHRQKIEAKKAILDIYRVKLVDILKETKNTLETYYRKDIIYPKYRSLIPISSFCDYLQSGVCETLEGHEGCYNKFDLEVRLDTIISRIDDVIDNLDQIKFNQHTLYEEVVKCNEKLDNLSTGISEMTNNITGSIEEVKAKTVAAINGNDHSNTMLEYYAEETLHNVNNIKWLQQMDYIDRGGHAW</sequence>
<dbReference type="RefSeq" id="WP_118093809.1">
    <property type="nucleotide sequence ID" value="NZ_QSIQ01000049.1"/>
</dbReference>
<keyword evidence="1" id="KW-0472">Membrane</keyword>
<accession>A0A396A986</accession>
<keyword evidence="1" id="KW-0812">Transmembrane</keyword>
<keyword evidence="1" id="KW-1133">Transmembrane helix</keyword>
<feature type="transmembrane region" description="Helical" evidence="1">
    <location>
        <begin position="68"/>
        <end position="88"/>
    </location>
</feature>
<proteinExistence type="predicted"/>
<gene>
    <name evidence="2" type="ORF">DW813_16570</name>
</gene>
<name>A0A396A986_9FIRM</name>
<evidence type="ECO:0000256" key="1">
    <source>
        <dbReference type="SAM" id="Phobius"/>
    </source>
</evidence>
<evidence type="ECO:0000313" key="3">
    <source>
        <dbReference type="Proteomes" id="UP000266391"/>
    </source>
</evidence>